<dbReference type="Proteomes" id="UP000245631">
    <property type="component" value="Unassembled WGS sequence"/>
</dbReference>
<dbReference type="EMBL" id="QGGH01000006">
    <property type="protein sequence ID" value="PWJ89764.1"/>
    <property type="molecule type" value="Genomic_DNA"/>
</dbReference>
<organism evidence="1 2">
    <name type="scientific">Rhizobium loti</name>
    <name type="common">Mesorhizobium loti</name>
    <dbReference type="NCBI Taxonomy" id="381"/>
    <lineage>
        <taxon>Bacteria</taxon>
        <taxon>Pseudomonadati</taxon>
        <taxon>Pseudomonadota</taxon>
        <taxon>Alphaproteobacteria</taxon>
        <taxon>Hyphomicrobiales</taxon>
        <taxon>Phyllobacteriaceae</taxon>
        <taxon>Mesorhizobium</taxon>
    </lineage>
</organism>
<dbReference type="AlphaFoldDB" id="A0A8E2WAJ1"/>
<dbReference type="Pfam" id="PF26541">
    <property type="entry name" value="MafI2"/>
    <property type="match status" value="1"/>
</dbReference>
<reference evidence="1 2" key="1">
    <citation type="submission" date="2018-05" db="EMBL/GenBank/DDBJ databases">
        <title>Genomic Encyclopedia of Type Strains, Phase IV (KMG-IV): sequencing the most valuable type-strain genomes for metagenomic binning, comparative biology and taxonomic classification.</title>
        <authorList>
            <person name="Goeker M."/>
        </authorList>
    </citation>
    <scope>NUCLEOTIDE SEQUENCE [LARGE SCALE GENOMIC DNA]</scope>
    <source>
        <strain evidence="1 2">DSM 2626</strain>
    </source>
</reference>
<accession>A0A8E2WAJ1</accession>
<comment type="caution">
    <text evidence="1">The sequence shown here is derived from an EMBL/GenBank/DDBJ whole genome shotgun (WGS) entry which is preliminary data.</text>
</comment>
<name>A0A8E2WAJ1_RHILI</name>
<evidence type="ECO:0000313" key="1">
    <source>
        <dbReference type="EMBL" id="PWJ89764.1"/>
    </source>
</evidence>
<proteinExistence type="predicted"/>
<evidence type="ECO:0000313" key="2">
    <source>
        <dbReference type="Proteomes" id="UP000245631"/>
    </source>
</evidence>
<dbReference type="RefSeq" id="WP_109667957.1">
    <property type="nucleotide sequence ID" value="NZ_QGGH01000006.1"/>
</dbReference>
<sequence>MNDIRATLLLSVQRALLGAVPHNLRAVTCGWEGTEIKLRFVFDGEIAEETYDDARIAGTEVVADFPAPWTISEDIVRLDHPDSIRPGALALWAYRRKEGLAETGN</sequence>
<dbReference type="InterPro" id="IPR058702">
    <property type="entry name" value="MafI2-like"/>
</dbReference>
<dbReference type="GeneID" id="61053719"/>
<protein>
    <submittedName>
        <fullName evidence="1">Uncharacterized protein</fullName>
    </submittedName>
</protein>
<gene>
    <name evidence="1" type="ORF">C8D77_10685</name>
</gene>